<evidence type="ECO:0000313" key="3">
    <source>
        <dbReference type="Proteomes" id="UP000004191"/>
    </source>
</evidence>
<name>H3NM79_9FIRM</name>
<dbReference type="HOGENOM" id="CLU_1298364_0_0_9"/>
<keyword evidence="3" id="KW-1185">Reference proteome</keyword>
<dbReference type="GeneID" id="96998460"/>
<keyword evidence="1" id="KW-0732">Signal</keyword>
<accession>H3NM79</accession>
<dbReference type="RefSeq" id="WP_005397545.1">
    <property type="nucleotide sequence ID" value="NZ_JH601088.1"/>
</dbReference>
<comment type="caution">
    <text evidence="2">The sequence shown here is derived from an EMBL/GenBank/DDBJ whole genome shotgun (WGS) entry which is preliminary data.</text>
</comment>
<dbReference type="AlphaFoldDB" id="H3NM79"/>
<feature type="chain" id="PRO_5039328905" evidence="1">
    <location>
        <begin position="25"/>
        <end position="212"/>
    </location>
</feature>
<dbReference type="PATRIC" id="fig|883114.3.peg.433"/>
<protein>
    <submittedName>
        <fullName evidence="2">Uncharacterized protein</fullName>
    </submittedName>
</protein>
<reference evidence="2 3" key="1">
    <citation type="submission" date="2012-01" db="EMBL/GenBank/DDBJ databases">
        <title>The Genome Sequence of Helcococcus kunzii ATCC 51366.</title>
        <authorList>
            <consortium name="The Broad Institute Genome Sequencing Platform"/>
            <person name="Earl A."/>
            <person name="Ward D."/>
            <person name="Feldgarden M."/>
            <person name="Gevers D."/>
            <person name="Huys G."/>
            <person name="Young S.K."/>
            <person name="Zeng Q."/>
            <person name="Gargeya S."/>
            <person name="Fitzgerald M."/>
            <person name="Haas B."/>
            <person name="Abouelleil A."/>
            <person name="Alvarado L."/>
            <person name="Arachchi H.M."/>
            <person name="Berlin A."/>
            <person name="Chapman S.B."/>
            <person name="Gearin G."/>
            <person name="Goldberg J."/>
            <person name="Griggs A."/>
            <person name="Gujja S."/>
            <person name="Hansen M."/>
            <person name="Heiman D."/>
            <person name="Howarth C."/>
            <person name="Larimer J."/>
            <person name="Lui A."/>
            <person name="MacDonald P.J.P."/>
            <person name="McCowen C."/>
            <person name="Montmayeur A."/>
            <person name="Murphy C."/>
            <person name="Neiman D."/>
            <person name="Pearson M."/>
            <person name="Priest M."/>
            <person name="Roberts A."/>
            <person name="Saif S."/>
            <person name="Shea T."/>
            <person name="Sisk P."/>
            <person name="Stolte C."/>
            <person name="Sykes S."/>
            <person name="Wortman J."/>
            <person name="Nusbaum C."/>
            <person name="Birren B."/>
        </authorList>
    </citation>
    <scope>NUCLEOTIDE SEQUENCE [LARGE SCALE GENOMIC DNA]</scope>
    <source>
        <strain evidence="2 3">ATCC 51366</strain>
    </source>
</reference>
<proteinExistence type="predicted"/>
<organism evidence="2 3">
    <name type="scientific">Helcococcus kunzii ATCC 51366</name>
    <dbReference type="NCBI Taxonomy" id="883114"/>
    <lineage>
        <taxon>Bacteria</taxon>
        <taxon>Bacillati</taxon>
        <taxon>Bacillota</taxon>
        <taxon>Tissierellia</taxon>
        <taxon>Tissierellales</taxon>
        <taxon>Peptoniphilaceae</taxon>
        <taxon>Helcococcus</taxon>
    </lineage>
</organism>
<dbReference type="Proteomes" id="UP000004191">
    <property type="component" value="Unassembled WGS sequence"/>
</dbReference>
<evidence type="ECO:0000256" key="1">
    <source>
        <dbReference type="SAM" id="SignalP"/>
    </source>
</evidence>
<evidence type="ECO:0000313" key="2">
    <source>
        <dbReference type="EMBL" id="EHR35488.1"/>
    </source>
</evidence>
<feature type="signal peptide" evidence="1">
    <location>
        <begin position="1"/>
        <end position="24"/>
    </location>
</feature>
<gene>
    <name evidence="2" type="ORF">HMPREF9709_00440</name>
</gene>
<sequence length="212" mass="24449">MNKTIKTFFSLALIFFLINTNVYAYSNEELTINRFEIIDDTTLLDKENNDIYFFEESAHLYNFINSMNNRNKISVRRVCTPGMPGYPYCQDNPIVSTGSRLISYYNTGFIKSNELLLGNDGWVFGGTYGATMQFSNTKELTFSYNGLSLTHKVTKSQSFKVPPHTRGNIKYQAKWRIETREGYSIRKDGSKTGFYKYKVTKFIEGGFIGVYK</sequence>
<dbReference type="EMBL" id="AGEI01000012">
    <property type="protein sequence ID" value="EHR35488.1"/>
    <property type="molecule type" value="Genomic_DNA"/>
</dbReference>